<name>A0AAF0Q9P6_SOLVR</name>
<dbReference type="Proteomes" id="UP001234989">
    <property type="component" value="Chromosome 3"/>
</dbReference>
<proteinExistence type="predicted"/>
<sequence length="49" mass="5195">MYSGSSTGDSLIHLGVQVSCVSQDEGSLGNHQWFLSSGHIQGVDSSRDK</sequence>
<gene>
    <name evidence="1" type="ORF">MTR67_012972</name>
</gene>
<reference evidence="1" key="1">
    <citation type="submission" date="2023-08" db="EMBL/GenBank/DDBJ databases">
        <title>A de novo genome assembly of Solanum verrucosum Schlechtendal, a Mexican diploid species geographically isolated from the other diploid A-genome species in potato relatives.</title>
        <authorList>
            <person name="Hosaka K."/>
        </authorList>
    </citation>
    <scope>NUCLEOTIDE SEQUENCE</scope>
    <source>
        <tissue evidence="1">Young leaves</tissue>
    </source>
</reference>
<evidence type="ECO:0000313" key="2">
    <source>
        <dbReference type="Proteomes" id="UP001234989"/>
    </source>
</evidence>
<dbReference type="AlphaFoldDB" id="A0AAF0Q9P6"/>
<protein>
    <submittedName>
        <fullName evidence="1">Uncharacterized protein</fullName>
    </submittedName>
</protein>
<organism evidence="1 2">
    <name type="scientific">Solanum verrucosum</name>
    <dbReference type="NCBI Taxonomy" id="315347"/>
    <lineage>
        <taxon>Eukaryota</taxon>
        <taxon>Viridiplantae</taxon>
        <taxon>Streptophyta</taxon>
        <taxon>Embryophyta</taxon>
        <taxon>Tracheophyta</taxon>
        <taxon>Spermatophyta</taxon>
        <taxon>Magnoliopsida</taxon>
        <taxon>eudicotyledons</taxon>
        <taxon>Gunneridae</taxon>
        <taxon>Pentapetalae</taxon>
        <taxon>asterids</taxon>
        <taxon>lamiids</taxon>
        <taxon>Solanales</taxon>
        <taxon>Solanaceae</taxon>
        <taxon>Solanoideae</taxon>
        <taxon>Solaneae</taxon>
        <taxon>Solanum</taxon>
    </lineage>
</organism>
<feature type="non-terminal residue" evidence="1">
    <location>
        <position position="49"/>
    </location>
</feature>
<accession>A0AAF0Q9P6</accession>
<keyword evidence="2" id="KW-1185">Reference proteome</keyword>
<dbReference type="EMBL" id="CP133614">
    <property type="protein sequence ID" value="WMV19587.1"/>
    <property type="molecule type" value="Genomic_DNA"/>
</dbReference>
<evidence type="ECO:0000313" key="1">
    <source>
        <dbReference type="EMBL" id="WMV19587.1"/>
    </source>
</evidence>